<evidence type="ECO:0000256" key="1">
    <source>
        <dbReference type="SAM" id="Phobius"/>
    </source>
</evidence>
<accession>A0A1V0AGY2</accession>
<dbReference type="Proteomes" id="UP000190797">
    <property type="component" value="Chromosome"/>
</dbReference>
<evidence type="ECO:0000313" key="3">
    <source>
        <dbReference type="Proteomes" id="UP000190797"/>
    </source>
</evidence>
<feature type="transmembrane region" description="Helical" evidence="1">
    <location>
        <begin position="6"/>
        <end position="26"/>
    </location>
</feature>
<dbReference type="RefSeq" id="WP_080045860.1">
    <property type="nucleotide sequence ID" value="NZ_CP017717.1"/>
</dbReference>
<dbReference type="EMBL" id="CP017717">
    <property type="protein sequence ID" value="AQZ69477.1"/>
    <property type="molecule type" value="Genomic_DNA"/>
</dbReference>
<reference evidence="3" key="1">
    <citation type="journal article" date="2017" name="Med. Chem. Commun.">
        <title>Nonomuraea sp. ATCC 55076 harbours the largest actinomycete chromosome to date and the kistamicin biosynthetic gene cluster.</title>
        <authorList>
            <person name="Nazari B."/>
            <person name="Forneris C.C."/>
            <person name="Gibson M.I."/>
            <person name="Moon K."/>
            <person name="Schramma K.R."/>
            <person name="Seyedsayamdost M.R."/>
        </authorList>
    </citation>
    <scope>NUCLEOTIDE SEQUENCE [LARGE SCALE GENOMIC DNA]</scope>
    <source>
        <strain evidence="3">ATCC 55076</strain>
    </source>
</reference>
<proteinExistence type="predicted"/>
<name>A0A1V0AGY2_9ACTN</name>
<keyword evidence="1" id="KW-1133">Transmembrane helix</keyword>
<keyword evidence="1" id="KW-0472">Membrane</keyword>
<organism evidence="2 3">
    <name type="scientific">[Actinomadura] parvosata subsp. kistnae</name>
    <dbReference type="NCBI Taxonomy" id="1909395"/>
    <lineage>
        <taxon>Bacteria</taxon>
        <taxon>Bacillati</taxon>
        <taxon>Actinomycetota</taxon>
        <taxon>Actinomycetes</taxon>
        <taxon>Streptosporangiales</taxon>
        <taxon>Streptosporangiaceae</taxon>
        <taxon>Nonomuraea</taxon>
    </lineage>
</organism>
<dbReference type="AlphaFoldDB" id="A0A1V0AGY2"/>
<keyword evidence="1" id="KW-0812">Transmembrane</keyword>
<protein>
    <submittedName>
        <fullName evidence="2">Uncharacterized protein</fullName>
    </submittedName>
</protein>
<gene>
    <name evidence="2" type="ORF">BKM31_55540</name>
</gene>
<dbReference type="KEGG" id="noa:BKM31_55540"/>
<evidence type="ECO:0000313" key="2">
    <source>
        <dbReference type="EMBL" id="AQZ69477.1"/>
    </source>
</evidence>
<sequence length="81" mass="9108">MDILTAVITVITVISAHAGALLALWLRLRWQVRHARIQGRYLVRLVQMVAGHGQLEWGEEHGKAHRLTMTLTYAPRADTAP</sequence>
<keyword evidence="3" id="KW-1185">Reference proteome</keyword>